<dbReference type="NCBIfam" id="NF005566">
    <property type="entry name" value="PRK07236.1"/>
    <property type="match status" value="1"/>
</dbReference>
<dbReference type="InterPro" id="IPR054707">
    <property type="entry name" value="DhpH_subs-bd"/>
</dbReference>
<keyword evidence="3" id="KW-1185">Reference proteome</keyword>
<keyword evidence="2" id="KW-0503">Monooxygenase</keyword>
<dbReference type="InterPro" id="IPR053212">
    <property type="entry name" value="DHP_3-monooxygenase"/>
</dbReference>
<dbReference type="InterPro" id="IPR036188">
    <property type="entry name" value="FAD/NAD-bd_sf"/>
</dbReference>
<organism evidence="2 3">
    <name type="scientific">Halorubrum persicum</name>
    <dbReference type="NCBI Taxonomy" id="1383844"/>
    <lineage>
        <taxon>Archaea</taxon>
        <taxon>Methanobacteriati</taxon>
        <taxon>Methanobacteriota</taxon>
        <taxon>Stenosarchaea group</taxon>
        <taxon>Halobacteria</taxon>
        <taxon>Halobacteriales</taxon>
        <taxon>Haloferacaceae</taxon>
        <taxon>Halorubrum</taxon>
    </lineage>
</organism>
<comment type="caution">
    <text evidence="2">The sequence shown here is derived from an EMBL/GenBank/DDBJ whole genome shotgun (WGS) entry which is preliminary data.</text>
</comment>
<dbReference type="PRINTS" id="PR00420">
    <property type="entry name" value="RNGMNOXGNASE"/>
</dbReference>
<dbReference type="PANTHER" id="PTHR47469:SF2">
    <property type="entry name" value="OS06G0597600 PROTEIN"/>
    <property type="match status" value="1"/>
</dbReference>
<dbReference type="AlphaFoldDB" id="A0A2G1WH77"/>
<protein>
    <submittedName>
        <fullName evidence="2">FAD-dependent monooxygenase</fullName>
    </submittedName>
</protein>
<dbReference type="EMBL" id="NHOA01000107">
    <property type="protein sequence ID" value="PHQ38358.1"/>
    <property type="molecule type" value="Genomic_DNA"/>
</dbReference>
<sequence>MSQDQSRPPVTGLDVLISGGSMGGLFTGIALARSGHSPTIYERSAGALKSRGGGIVAQQNIRRFLSDHDIVAPEAITTRSHERRFLTESGDVGRAVSETMVFTSWDALYRQLRDAFPDEQYRTGATVTTVSPETATATIANETERTADLIVAAEGGQSTTRAQLYPDVEPAFASYVAWRGVVDEADLSAACVEAFDGTFTFYQGIDQLILAYFIPGADGETAPGSRRLNWVWYDTLDGRDRGAVFTDASGTERRFSVSPGRLRDPVRQRQRERAATLPPVFETLVGDTPDLFVQAIHDLTVPSMVTDRVCLLGDGAFVARPHTAAGTAKAAGDATALADALENHGSVTDALAAWDQTRTAYGTSLVARGKEMGDVRLNLS</sequence>
<evidence type="ECO:0000313" key="2">
    <source>
        <dbReference type="EMBL" id="PHQ38358.1"/>
    </source>
</evidence>
<gene>
    <name evidence="2" type="ORF">DJ69_11970</name>
</gene>
<evidence type="ECO:0000313" key="3">
    <source>
        <dbReference type="Proteomes" id="UP000222824"/>
    </source>
</evidence>
<dbReference type="GO" id="GO:0004497">
    <property type="term" value="F:monooxygenase activity"/>
    <property type="evidence" value="ECO:0007669"/>
    <property type="project" value="UniProtKB-KW"/>
</dbReference>
<keyword evidence="2" id="KW-0560">Oxidoreductase</keyword>
<proteinExistence type="predicted"/>
<dbReference type="RefSeq" id="WP_099255835.1">
    <property type="nucleotide sequence ID" value="NZ_NHOA01000107.1"/>
</dbReference>
<dbReference type="SUPFAM" id="SSF51905">
    <property type="entry name" value="FAD/NAD(P)-binding domain"/>
    <property type="match status" value="1"/>
</dbReference>
<evidence type="ECO:0000259" key="1">
    <source>
        <dbReference type="Pfam" id="PF22607"/>
    </source>
</evidence>
<feature type="domain" description="2,6-dihydroxypyridine 3-monooxygenase substrate binding" evidence="1">
    <location>
        <begin position="172"/>
        <end position="298"/>
    </location>
</feature>
<dbReference type="OrthoDB" id="213386at2157"/>
<dbReference type="Proteomes" id="UP000222824">
    <property type="component" value="Unassembled WGS sequence"/>
</dbReference>
<accession>A0A2G1WH77</accession>
<dbReference type="PANTHER" id="PTHR47469">
    <property type="entry name" value="MONOOXYGENASE-LIKE"/>
    <property type="match status" value="1"/>
</dbReference>
<reference evidence="2 3" key="1">
    <citation type="journal article" date="2014" name="Front. Microbiol.">
        <title>Population and genomic analysis of the genus Halorubrum.</title>
        <authorList>
            <person name="Fullmer M.S."/>
            <person name="Soucy S.M."/>
            <person name="Swithers K.S."/>
            <person name="Makkay A.M."/>
            <person name="Wheeler R."/>
            <person name="Ventosa A."/>
            <person name="Gogarten J.P."/>
            <person name="Papke R.T."/>
        </authorList>
    </citation>
    <scope>NUCLEOTIDE SEQUENCE [LARGE SCALE GENOMIC DNA]</scope>
    <source>
        <strain evidence="2 3">C49</strain>
    </source>
</reference>
<dbReference type="SUPFAM" id="SSF54373">
    <property type="entry name" value="FAD-linked reductases, C-terminal domain"/>
    <property type="match status" value="1"/>
</dbReference>
<dbReference type="Pfam" id="PF22607">
    <property type="entry name" value="FAD_binding-like"/>
    <property type="match status" value="1"/>
</dbReference>
<name>A0A2G1WH77_9EURY</name>
<dbReference type="Gene3D" id="3.50.50.60">
    <property type="entry name" value="FAD/NAD(P)-binding domain"/>
    <property type="match status" value="2"/>
</dbReference>